<gene>
    <name evidence="3" type="primary">20203918</name>
    <name evidence="2" type="ORF">HELRODRAFT_172122</name>
</gene>
<dbReference type="EMBL" id="AMQM01004069">
    <property type="status" value="NOT_ANNOTATED_CDS"/>
    <property type="molecule type" value="Genomic_DNA"/>
</dbReference>
<proteinExistence type="predicted"/>
<feature type="transmembrane region" description="Helical" evidence="1">
    <location>
        <begin position="75"/>
        <end position="94"/>
    </location>
</feature>
<feature type="transmembrane region" description="Helical" evidence="1">
    <location>
        <begin position="45"/>
        <end position="66"/>
    </location>
</feature>
<keyword evidence="1" id="KW-1133">Transmembrane helix</keyword>
<dbReference type="InParanoid" id="T1F519"/>
<keyword evidence="1" id="KW-0812">Transmembrane</keyword>
<dbReference type="RefSeq" id="XP_009017035.1">
    <property type="nucleotide sequence ID" value="XM_009018787.1"/>
</dbReference>
<dbReference type="GeneID" id="20203918"/>
<accession>T1F519</accession>
<organism evidence="3 4">
    <name type="scientific">Helobdella robusta</name>
    <name type="common">Californian leech</name>
    <dbReference type="NCBI Taxonomy" id="6412"/>
    <lineage>
        <taxon>Eukaryota</taxon>
        <taxon>Metazoa</taxon>
        <taxon>Spiralia</taxon>
        <taxon>Lophotrochozoa</taxon>
        <taxon>Annelida</taxon>
        <taxon>Clitellata</taxon>
        <taxon>Hirudinea</taxon>
        <taxon>Rhynchobdellida</taxon>
        <taxon>Glossiphoniidae</taxon>
        <taxon>Helobdella</taxon>
    </lineage>
</organism>
<evidence type="ECO:0000313" key="2">
    <source>
        <dbReference type="EMBL" id="ESO05102.1"/>
    </source>
</evidence>
<dbReference type="AlphaFoldDB" id="T1F519"/>
<dbReference type="EMBL" id="KB096411">
    <property type="protein sequence ID" value="ESO05102.1"/>
    <property type="molecule type" value="Genomic_DNA"/>
</dbReference>
<name>T1F519_HELRO</name>
<dbReference type="HOGENOM" id="CLU_1940371_0_0_1"/>
<evidence type="ECO:0000313" key="4">
    <source>
        <dbReference type="Proteomes" id="UP000015101"/>
    </source>
</evidence>
<keyword evidence="4" id="KW-1185">Reference proteome</keyword>
<dbReference type="EnsemblMetazoa" id="HelroT172122">
    <property type="protein sequence ID" value="HelroP172122"/>
    <property type="gene ID" value="HelroG172122"/>
</dbReference>
<reference evidence="3" key="3">
    <citation type="submission" date="2015-06" db="UniProtKB">
        <authorList>
            <consortium name="EnsemblMetazoa"/>
        </authorList>
    </citation>
    <scope>IDENTIFICATION</scope>
</reference>
<reference evidence="2 4" key="2">
    <citation type="journal article" date="2013" name="Nature">
        <title>Insights into bilaterian evolution from three spiralian genomes.</title>
        <authorList>
            <person name="Simakov O."/>
            <person name="Marletaz F."/>
            <person name="Cho S.J."/>
            <person name="Edsinger-Gonzales E."/>
            <person name="Havlak P."/>
            <person name="Hellsten U."/>
            <person name="Kuo D.H."/>
            <person name="Larsson T."/>
            <person name="Lv J."/>
            <person name="Arendt D."/>
            <person name="Savage R."/>
            <person name="Osoegawa K."/>
            <person name="de Jong P."/>
            <person name="Grimwood J."/>
            <person name="Chapman J.A."/>
            <person name="Shapiro H."/>
            <person name="Aerts A."/>
            <person name="Otillar R.P."/>
            <person name="Terry A.Y."/>
            <person name="Boore J.L."/>
            <person name="Grigoriev I.V."/>
            <person name="Lindberg D.R."/>
            <person name="Seaver E.C."/>
            <person name="Weisblat D.A."/>
            <person name="Putnam N.H."/>
            <person name="Rokhsar D.S."/>
        </authorList>
    </citation>
    <scope>NUCLEOTIDE SEQUENCE</scope>
</reference>
<dbReference type="Proteomes" id="UP000015101">
    <property type="component" value="Unassembled WGS sequence"/>
</dbReference>
<evidence type="ECO:0000313" key="3">
    <source>
        <dbReference type="EnsemblMetazoa" id="HelroP172122"/>
    </source>
</evidence>
<dbReference type="KEGG" id="hro:HELRODRAFT_172122"/>
<reference evidence="4" key="1">
    <citation type="submission" date="2012-12" db="EMBL/GenBank/DDBJ databases">
        <authorList>
            <person name="Hellsten U."/>
            <person name="Grimwood J."/>
            <person name="Chapman J.A."/>
            <person name="Shapiro H."/>
            <person name="Aerts A."/>
            <person name="Otillar R.P."/>
            <person name="Terry A.Y."/>
            <person name="Boore J.L."/>
            <person name="Simakov O."/>
            <person name="Marletaz F."/>
            <person name="Cho S.-J."/>
            <person name="Edsinger-Gonzales E."/>
            <person name="Havlak P."/>
            <person name="Kuo D.-H."/>
            <person name="Larsson T."/>
            <person name="Lv J."/>
            <person name="Arendt D."/>
            <person name="Savage R."/>
            <person name="Osoegawa K."/>
            <person name="de Jong P."/>
            <person name="Lindberg D.R."/>
            <person name="Seaver E.C."/>
            <person name="Weisblat D.A."/>
            <person name="Putnam N.H."/>
            <person name="Grigoriev I.V."/>
            <person name="Rokhsar D.S."/>
        </authorList>
    </citation>
    <scope>NUCLEOTIDE SEQUENCE</scope>
</reference>
<protein>
    <submittedName>
        <fullName evidence="2 3">Uncharacterized protein</fullName>
    </submittedName>
</protein>
<sequence length="130" mass="15094">MFNNSFENKFPKVYDQGSQGMEARGDKIGGQEISLSHYPDEENNFFTWNQAIFRGLVTALMFVYILTPNSSLKKIVVFSYVFTWLASSLIMSSIPDNFVKWRDLIIKQSVNNCHLIVKFVLFRCFESVMK</sequence>
<evidence type="ECO:0000256" key="1">
    <source>
        <dbReference type="SAM" id="Phobius"/>
    </source>
</evidence>
<keyword evidence="1" id="KW-0472">Membrane</keyword>
<dbReference type="CTD" id="20203918"/>